<evidence type="ECO:0000259" key="9">
    <source>
        <dbReference type="Pfam" id="PF13359"/>
    </source>
</evidence>
<evidence type="ECO:0000256" key="2">
    <source>
        <dbReference type="ARBA" id="ARBA00004123"/>
    </source>
</evidence>
<keyword evidence="4" id="KW-0540">Nuclease</keyword>
<dbReference type="AlphaFoldDB" id="A0A2N9IGG1"/>
<comment type="similarity">
    <text evidence="3">Belongs to the HARBI1 family.</text>
</comment>
<dbReference type="GO" id="GO:0016787">
    <property type="term" value="F:hydrolase activity"/>
    <property type="evidence" value="ECO:0007669"/>
    <property type="project" value="UniProtKB-KW"/>
</dbReference>
<dbReference type="GO" id="GO:0004518">
    <property type="term" value="F:nuclease activity"/>
    <property type="evidence" value="ECO:0007669"/>
    <property type="project" value="UniProtKB-KW"/>
</dbReference>
<evidence type="ECO:0000313" key="10">
    <source>
        <dbReference type="EMBL" id="SPD22991.1"/>
    </source>
</evidence>
<organism evidence="10">
    <name type="scientific">Fagus sylvatica</name>
    <name type="common">Beechnut</name>
    <dbReference type="NCBI Taxonomy" id="28930"/>
    <lineage>
        <taxon>Eukaryota</taxon>
        <taxon>Viridiplantae</taxon>
        <taxon>Streptophyta</taxon>
        <taxon>Embryophyta</taxon>
        <taxon>Tracheophyta</taxon>
        <taxon>Spermatophyta</taxon>
        <taxon>Magnoliopsida</taxon>
        <taxon>eudicotyledons</taxon>
        <taxon>Gunneridae</taxon>
        <taxon>Pentapetalae</taxon>
        <taxon>rosids</taxon>
        <taxon>fabids</taxon>
        <taxon>Fagales</taxon>
        <taxon>Fagaceae</taxon>
        <taxon>Fagus</taxon>
    </lineage>
</organism>
<keyword evidence="5" id="KW-0479">Metal-binding</keyword>
<evidence type="ECO:0000256" key="6">
    <source>
        <dbReference type="ARBA" id="ARBA00022801"/>
    </source>
</evidence>
<evidence type="ECO:0000256" key="5">
    <source>
        <dbReference type="ARBA" id="ARBA00022723"/>
    </source>
</evidence>
<evidence type="ECO:0000256" key="1">
    <source>
        <dbReference type="ARBA" id="ARBA00001968"/>
    </source>
</evidence>
<dbReference type="GO" id="GO:0005634">
    <property type="term" value="C:nucleus"/>
    <property type="evidence" value="ECO:0007669"/>
    <property type="project" value="UniProtKB-SubCell"/>
</dbReference>
<evidence type="ECO:0000256" key="7">
    <source>
        <dbReference type="ARBA" id="ARBA00023242"/>
    </source>
</evidence>
<reference evidence="10" key="1">
    <citation type="submission" date="2018-02" db="EMBL/GenBank/DDBJ databases">
        <authorList>
            <person name="Cohen D.B."/>
            <person name="Kent A.D."/>
        </authorList>
    </citation>
    <scope>NUCLEOTIDE SEQUENCE</scope>
</reference>
<evidence type="ECO:0000256" key="4">
    <source>
        <dbReference type="ARBA" id="ARBA00022722"/>
    </source>
</evidence>
<sequence>MESRKLAALLSSLISELILVLLLIFPSSTPLSLTSNSNNSTNSNSYANLFPLIHHFLSSQKIAASLSFLSISRKRKRTHLPEPDAGPTDDEEEPQLGPRLGGGRVQLILTRTPDSFKNCFRMTSSTFEWLSGLLEPLLECRDPVGSPLNLSAELRLGLGLFRLATGSDYPEISNRFGVSESVAKFCTKQLCRVLCTDFRFWVTFPSPNELESVSTAFQTLTGFPNCCGVLHCTRFKVLKNNMPNLPNNDEVQEHSIAAQIVVDSSSRILSIVAGYRGDNVDYKVLKSSTLCKDIEEGRLLNSPSVSVNGVSVNQYLVGNGGYPLLPWLMVPFVDAIPGSCEDNFNKAHSLMRVPGLKASASLKNWGVLSRPVEEEFKIAVAYIGACSMLHNALLMREDYTALCDGLEDCDQSTDYYKDSRLEENLIGSSKASVIRRALATRAKELHD</sequence>
<dbReference type="Pfam" id="PF13359">
    <property type="entry name" value="DDE_Tnp_4"/>
    <property type="match status" value="1"/>
</dbReference>
<keyword evidence="6" id="KW-0378">Hydrolase</keyword>
<gene>
    <name evidence="10" type="ORF">FSB_LOCUS50873</name>
</gene>
<evidence type="ECO:0000256" key="8">
    <source>
        <dbReference type="SAM" id="MobiDB-lite"/>
    </source>
</evidence>
<comment type="cofactor">
    <cofactor evidence="1">
        <name>a divalent metal cation</name>
        <dbReference type="ChEBI" id="CHEBI:60240"/>
    </cofactor>
</comment>
<feature type="domain" description="DDE Tnp4" evidence="9">
    <location>
        <begin position="253"/>
        <end position="391"/>
    </location>
</feature>
<name>A0A2N9IGG1_FAGSY</name>
<dbReference type="InterPro" id="IPR027806">
    <property type="entry name" value="HARBI1_dom"/>
</dbReference>
<accession>A0A2N9IGG1</accession>
<dbReference type="PANTHER" id="PTHR22930">
    <property type="match status" value="1"/>
</dbReference>
<proteinExistence type="inferred from homology"/>
<dbReference type="PANTHER" id="PTHR22930:SF190">
    <property type="entry name" value="OS06G0164500 PROTEIN"/>
    <property type="match status" value="1"/>
</dbReference>
<protein>
    <recommendedName>
        <fullName evidence="9">DDE Tnp4 domain-containing protein</fullName>
    </recommendedName>
</protein>
<dbReference type="GO" id="GO:0046872">
    <property type="term" value="F:metal ion binding"/>
    <property type="evidence" value="ECO:0007669"/>
    <property type="project" value="UniProtKB-KW"/>
</dbReference>
<evidence type="ECO:0000256" key="3">
    <source>
        <dbReference type="ARBA" id="ARBA00006958"/>
    </source>
</evidence>
<dbReference type="InterPro" id="IPR045249">
    <property type="entry name" value="HARBI1-like"/>
</dbReference>
<keyword evidence="7" id="KW-0539">Nucleus</keyword>
<feature type="region of interest" description="Disordered" evidence="8">
    <location>
        <begin position="78"/>
        <end position="100"/>
    </location>
</feature>
<comment type="subcellular location">
    <subcellularLocation>
        <location evidence="2">Nucleus</location>
    </subcellularLocation>
</comment>
<dbReference type="EMBL" id="OIVN01005556">
    <property type="protein sequence ID" value="SPD22991.1"/>
    <property type="molecule type" value="Genomic_DNA"/>
</dbReference>